<dbReference type="OrthoDB" id="691528at2759"/>
<proteinExistence type="predicted"/>
<gene>
    <name evidence="1" type="ORF">F0562_008359</name>
</gene>
<evidence type="ECO:0008006" key="3">
    <source>
        <dbReference type="Google" id="ProtNLM"/>
    </source>
</evidence>
<evidence type="ECO:0000313" key="1">
    <source>
        <dbReference type="EMBL" id="KAA8526438.1"/>
    </source>
</evidence>
<name>A0A5J5A8U4_9ASTE</name>
<evidence type="ECO:0000313" key="2">
    <source>
        <dbReference type="Proteomes" id="UP000325577"/>
    </source>
</evidence>
<dbReference type="PANTHER" id="PTHR33090">
    <property type="entry name" value="DUF3774 DOMAIN PROTEIN-RELATED"/>
    <property type="match status" value="1"/>
</dbReference>
<organism evidence="1 2">
    <name type="scientific">Nyssa sinensis</name>
    <dbReference type="NCBI Taxonomy" id="561372"/>
    <lineage>
        <taxon>Eukaryota</taxon>
        <taxon>Viridiplantae</taxon>
        <taxon>Streptophyta</taxon>
        <taxon>Embryophyta</taxon>
        <taxon>Tracheophyta</taxon>
        <taxon>Spermatophyta</taxon>
        <taxon>Magnoliopsida</taxon>
        <taxon>eudicotyledons</taxon>
        <taxon>Gunneridae</taxon>
        <taxon>Pentapetalae</taxon>
        <taxon>asterids</taxon>
        <taxon>Cornales</taxon>
        <taxon>Nyssaceae</taxon>
        <taxon>Nyssa</taxon>
    </lineage>
</organism>
<keyword evidence="2" id="KW-1185">Reference proteome</keyword>
<dbReference type="InterPro" id="IPR022251">
    <property type="entry name" value="DUF3774_wound-induced"/>
</dbReference>
<sequence length="130" mass="14440">MSSTSKAWIVAGSVGLVEALKDQGFCRWNYTIRSINQHAKSNLRSVLENQSYFTDSSKSAIGRGLRSFGIASKQESEEEEKNEFDEQSLDCGRECWIGGGVERSGILQMELHNKIDKPARQEQPQVGISG</sequence>
<reference evidence="1 2" key="1">
    <citation type="submission" date="2019-09" db="EMBL/GenBank/DDBJ databases">
        <title>A chromosome-level genome assembly of the Chinese tupelo Nyssa sinensis.</title>
        <authorList>
            <person name="Yang X."/>
            <person name="Kang M."/>
            <person name="Yang Y."/>
            <person name="Xiong H."/>
            <person name="Wang M."/>
            <person name="Zhang Z."/>
            <person name="Wang Z."/>
            <person name="Wu H."/>
            <person name="Ma T."/>
            <person name="Liu J."/>
            <person name="Xi Z."/>
        </authorList>
    </citation>
    <scope>NUCLEOTIDE SEQUENCE [LARGE SCALE GENOMIC DNA]</scope>
    <source>
        <strain evidence="1">J267</strain>
        <tissue evidence="1">Leaf</tissue>
    </source>
</reference>
<dbReference type="Proteomes" id="UP000325577">
    <property type="component" value="Linkage Group LG3"/>
</dbReference>
<dbReference type="AlphaFoldDB" id="A0A5J5A8U4"/>
<dbReference type="Pfam" id="PF12609">
    <property type="entry name" value="DUF3774"/>
    <property type="match status" value="1"/>
</dbReference>
<accession>A0A5J5A8U4</accession>
<protein>
    <recommendedName>
        <fullName evidence="3">Wound-responsive family protein</fullName>
    </recommendedName>
</protein>
<dbReference type="EMBL" id="CM018046">
    <property type="protein sequence ID" value="KAA8526438.1"/>
    <property type="molecule type" value="Genomic_DNA"/>
</dbReference>